<dbReference type="Proteomes" id="UP001174909">
    <property type="component" value="Unassembled WGS sequence"/>
</dbReference>
<keyword evidence="9 10" id="KW-0472">Membrane</keyword>
<comment type="caution">
    <text evidence="10">Lacks conserved residue(s) required for the propagation of feature annotation.</text>
</comment>
<keyword evidence="13" id="KW-1185">Reference proteome</keyword>
<feature type="transmembrane region" description="Helical" evidence="10">
    <location>
        <begin position="6"/>
        <end position="29"/>
    </location>
</feature>
<feature type="transmembrane region" description="Helical" evidence="10">
    <location>
        <begin position="150"/>
        <end position="169"/>
    </location>
</feature>
<keyword evidence="7 10" id="KW-0256">Endoplasmic reticulum</keyword>
<name>A0AA35STN0_GEOBA</name>
<accession>A0AA35STN0</accession>
<evidence type="ECO:0000256" key="7">
    <source>
        <dbReference type="ARBA" id="ARBA00022824"/>
    </source>
</evidence>
<evidence type="ECO:0000256" key="6">
    <source>
        <dbReference type="ARBA" id="ARBA00022692"/>
    </source>
</evidence>
<feature type="transmembrane region" description="Helical" evidence="10">
    <location>
        <begin position="213"/>
        <end position="230"/>
    </location>
</feature>
<dbReference type="Pfam" id="PF03155">
    <property type="entry name" value="Alg6_Alg8"/>
    <property type="match status" value="1"/>
</dbReference>
<dbReference type="PANTHER" id="PTHR12413">
    <property type="entry name" value="DOLICHYL GLYCOSYLTRANSFERASE"/>
    <property type="match status" value="1"/>
</dbReference>
<evidence type="ECO:0000256" key="3">
    <source>
        <dbReference type="ARBA" id="ARBA00008715"/>
    </source>
</evidence>
<evidence type="ECO:0000256" key="11">
    <source>
        <dbReference type="SAM" id="MobiDB-lite"/>
    </source>
</evidence>
<feature type="region of interest" description="Disordered" evidence="11">
    <location>
        <begin position="358"/>
        <end position="381"/>
    </location>
</feature>
<dbReference type="InterPro" id="IPR004856">
    <property type="entry name" value="Glyco_trans_ALG6/ALG8"/>
</dbReference>
<dbReference type="EC" id="2.4.1.-" evidence="10"/>
<protein>
    <recommendedName>
        <fullName evidence="10">Alpha-1,3-glucosyltransferase</fullName>
        <ecNumber evidence="10">2.4.1.-</ecNumber>
    </recommendedName>
</protein>
<dbReference type="GO" id="GO:0005789">
    <property type="term" value="C:endoplasmic reticulum membrane"/>
    <property type="evidence" value="ECO:0007669"/>
    <property type="project" value="UniProtKB-SubCell"/>
</dbReference>
<feature type="transmembrane region" description="Helical" evidence="10">
    <location>
        <begin position="122"/>
        <end position="144"/>
    </location>
</feature>
<keyword evidence="8 10" id="KW-1133">Transmembrane helix</keyword>
<evidence type="ECO:0000313" key="12">
    <source>
        <dbReference type="EMBL" id="CAI8035474.1"/>
    </source>
</evidence>
<feature type="transmembrane region" description="Helical" evidence="10">
    <location>
        <begin position="242"/>
        <end position="264"/>
    </location>
</feature>
<keyword evidence="6 10" id="KW-0812">Transmembrane</keyword>
<gene>
    <name evidence="12" type="ORF">GBAR_LOCUS19907</name>
</gene>
<dbReference type="EMBL" id="CASHTH010002806">
    <property type="protein sequence ID" value="CAI8035474.1"/>
    <property type="molecule type" value="Genomic_DNA"/>
</dbReference>
<evidence type="ECO:0000256" key="2">
    <source>
        <dbReference type="ARBA" id="ARBA00004922"/>
    </source>
</evidence>
<keyword evidence="5 10" id="KW-0808">Transferase</keyword>
<feature type="transmembrane region" description="Helical" evidence="10">
    <location>
        <begin position="181"/>
        <end position="207"/>
    </location>
</feature>
<comment type="similarity">
    <text evidence="3 10">Belongs to the ALG6/ALG8 glucosyltransferase family.</text>
</comment>
<evidence type="ECO:0000313" key="13">
    <source>
        <dbReference type="Proteomes" id="UP001174909"/>
    </source>
</evidence>
<comment type="subcellular location">
    <subcellularLocation>
        <location evidence="1 10">Endoplasmic reticulum membrane</location>
        <topology evidence="1 10">Multi-pass membrane protein</topology>
    </subcellularLocation>
</comment>
<organism evidence="12 13">
    <name type="scientific">Geodia barretti</name>
    <name type="common">Barrett's horny sponge</name>
    <dbReference type="NCBI Taxonomy" id="519541"/>
    <lineage>
        <taxon>Eukaryota</taxon>
        <taxon>Metazoa</taxon>
        <taxon>Porifera</taxon>
        <taxon>Demospongiae</taxon>
        <taxon>Heteroscleromorpha</taxon>
        <taxon>Tetractinellida</taxon>
        <taxon>Astrophorina</taxon>
        <taxon>Geodiidae</taxon>
        <taxon>Geodia</taxon>
    </lineage>
</organism>
<evidence type="ECO:0000256" key="4">
    <source>
        <dbReference type="ARBA" id="ARBA00022676"/>
    </source>
</evidence>
<sequence>MAEPVLVPGLELCLSIGVLSTVILVRLAVSLHPYSGEGQPPMYGDYEAQRHWMEITYNLPIHEWYENTTDNRLQYWGLDYPPLTAYHSWLCGAVASRINPSWVSLHLSRGFESYHHKLFMRYTVLAVDVLVYFTAAVVFSRLVYRNKDAMWERISLLGLLLLTPALIIIDHGHFQYNCASLGLTFWAIIAVTTDHNVTGSVLFALALNYKQMELYHAVPFFCYLLGKSVAGSGSGGEFLKRVGLLGVAVGGTFVACWFPFLGSWDQTLQVVHRLFPFARGLYEDKVANVWCSLSVLVKLRRLFSLSTLVKVTAVSTVTALVPSSWNLYETPPLSDSSWPWLTPPSSSSCSRTKSTRSRFSWHSSPAPSSPLTTLTSSPGSSYWQSSPCTLSSPRTDWFWHAAP</sequence>
<reference evidence="12" key="1">
    <citation type="submission" date="2023-03" db="EMBL/GenBank/DDBJ databases">
        <authorList>
            <person name="Steffen K."/>
            <person name="Cardenas P."/>
        </authorList>
    </citation>
    <scope>NUCLEOTIDE SEQUENCE</scope>
</reference>
<evidence type="ECO:0000256" key="8">
    <source>
        <dbReference type="ARBA" id="ARBA00022989"/>
    </source>
</evidence>
<dbReference type="PANTHER" id="PTHR12413:SF1">
    <property type="entry name" value="DOLICHYL PYROPHOSPHATE MAN9GLCNAC2 ALPHA-1,3-GLUCOSYLTRANSFERASE"/>
    <property type="match status" value="1"/>
</dbReference>
<keyword evidence="4 10" id="KW-0328">Glycosyltransferase</keyword>
<evidence type="ECO:0000256" key="9">
    <source>
        <dbReference type="ARBA" id="ARBA00023136"/>
    </source>
</evidence>
<dbReference type="AlphaFoldDB" id="A0AA35STN0"/>
<comment type="caution">
    <text evidence="12">The sequence shown here is derived from an EMBL/GenBank/DDBJ whole genome shotgun (WGS) entry which is preliminary data.</text>
</comment>
<evidence type="ECO:0000256" key="1">
    <source>
        <dbReference type="ARBA" id="ARBA00004477"/>
    </source>
</evidence>
<evidence type="ECO:0000256" key="10">
    <source>
        <dbReference type="RuleBase" id="RU363110"/>
    </source>
</evidence>
<evidence type="ECO:0000256" key="5">
    <source>
        <dbReference type="ARBA" id="ARBA00022679"/>
    </source>
</evidence>
<dbReference type="GO" id="GO:0042281">
    <property type="term" value="F:dolichyl pyrophosphate Man9GlcNAc2 alpha-1,3-glucosyltransferase activity"/>
    <property type="evidence" value="ECO:0007669"/>
    <property type="project" value="TreeGrafter"/>
</dbReference>
<comment type="pathway">
    <text evidence="2 10">Protein modification; protein glycosylation.</text>
</comment>
<proteinExistence type="inferred from homology"/>